<keyword evidence="8" id="KW-1185">Reference proteome</keyword>
<feature type="transmembrane region" description="Helical" evidence="5">
    <location>
        <begin position="122"/>
        <end position="148"/>
    </location>
</feature>
<feature type="transmembrane region" description="Helical" evidence="5">
    <location>
        <begin position="213"/>
        <end position="231"/>
    </location>
</feature>
<dbReference type="GO" id="GO:0016020">
    <property type="term" value="C:membrane"/>
    <property type="evidence" value="ECO:0007669"/>
    <property type="project" value="UniProtKB-SubCell"/>
</dbReference>
<evidence type="ECO:0000259" key="6">
    <source>
        <dbReference type="PROSITE" id="PS50262"/>
    </source>
</evidence>
<evidence type="ECO:0000256" key="3">
    <source>
        <dbReference type="ARBA" id="ARBA00022989"/>
    </source>
</evidence>
<evidence type="ECO:0000256" key="4">
    <source>
        <dbReference type="ARBA" id="ARBA00023136"/>
    </source>
</evidence>
<sequence length="435" mass="49679">MGDFHHNTVATVLAMNQTLVFAFQMYHHVNYVGLCSSSANQSMYNQPGPQPHLENIVGLFVVHPIAIVLNLLALCVFCGHETGQQVYSAQQTVFSTESGNKDNFATFGRSSRNHKTSVSLSLLLLSLCECVLNTSSLIFMTLIVIGQSMITSTSPRLVIELMPVLQNVFFYIADLGALTRNWCVCLITLARAEVILWPFGSGRFQRNLRSRRKFIKTSLFILCIAVLLVYIKRADYVGMLCFSEPNNQYIMWSRSFILDEHTRILFDAHCFYFLQGALPWVIILICTLLILSQLKPWCFSSENTGGYVLRNLTASQSMQLQAWERRQHGQRRATKVVISIVVVFLPFQLTCYVISVLETLKVLDRNSDLVFKLDMLSNFLLVLNSICNFFIFFVTLKEFRLTIWQMCCGLWRGHQTRTHNTTREEATRKARSLSV</sequence>
<dbReference type="EMBL" id="NIRI02000056">
    <property type="protein sequence ID" value="KAG5444068.1"/>
    <property type="molecule type" value="Genomic_DNA"/>
</dbReference>
<keyword evidence="2 5" id="KW-0812">Transmembrane</keyword>
<dbReference type="Proteomes" id="UP000286415">
    <property type="component" value="Unassembled WGS sequence"/>
</dbReference>
<comment type="subcellular location">
    <subcellularLocation>
        <location evidence="1">Membrane</location>
    </subcellularLocation>
</comment>
<feature type="transmembrane region" description="Helical" evidence="5">
    <location>
        <begin position="375"/>
        <end position="396"/>
    </location>
</feature>
<dbReference type="PROSITE" id="PS50262">
    <property type="entry name" value="G_PROTEIN_RECEP_F1_2"/>
    <property type="match status" value="1"/>
</dbReference>
<reference evidence="7 8" key="1">
    <citation type="journal article" date="2018" name="Biotechnol. Adv.">
        <title>Improved genomic resources and new bioinformatic workflow for the carcinogenic parasite Clonorchis sinensis: Biotechnological implications.</title>
        <authorList>
            <person name="Wang D."/>
            <person name="Korhonen P.K."/>
            <person name="Gasser R.B."/>
            <person name="Young N.D."/>
        </authorList>
    </citation>
    <scope>NUCLEOTIDE SEQUENCE [LARGE SCALE GENOMIC DNA]</scope>
    <source>
        <strain evidence="7">Cs-k2</strain>
    </source>
</reference>
<dbReference type="Gene3D" id="1.20.1070.10">
    <property type="entry name" value="Rhodopsin 7-helix transmembrane proteins"/>
    <property type="match status" value="1"/>
</dbReference>
<evidence type="ECO:0000256" key="1">
    <source>
        <dbReference type="ARBA" id="ARBA00004370"/>
    </source>
</evidence>
<organism evidence="7 8">
    <name type="scientific">Clonorchis sinensis</name>
    <name type="common">Chinese liver fluke</name>
    <dbReference type="NCBI Taxonomy" id="79923"/>
    <lineage>
        <taxon>Eukaryota</taxon>
        <taxon>Metazoa</taxon>
        <taxon>Spiralia</taxon>
        <taxon>Lophotrochozoa</taxon>
        <taxon>Platyhelminthes</taxon>
        <taxon>Trematoda</taxon>
        <taxon>Digenea</taxon>
        <taxon>Opisthorchiida</taxon>
        <taxon>Opisthorchiata</taxon>
        <taxon>Opisthorchiidae</taxon>
        <taxon>Clonorchis</taxon>
    </lineage>
</organism>
<dbReference type="PANTHER" id="PTHR46641">
    <property type="entry name" value="FMRFAMIDE RECEPTOR-RELATED"/>
    <property type="match status" value="1"/>
</dbReference>
<dbReference type="InterPro" id="IPR052954">
    <property type="entry name" value="GPCR-Ligand_Int"/>
</dbReference>
<evidence type="ECO:0000256" key="2">
    <source>
        <dbReference type="ARBA" id="ARBA00022692"/>
    </source>
</evidence>
<reference evidence="7 8" key="2">
    <citation type="journal article" date="2021" name="Genomics">
        <title>High-quality reference genome for Clonorchis sinensis.</title>
        <authorList>
            <person name="Young N.D."/>
            <person name="Stroehlein A.J."/>
            <person name="Kinkar L."/>
            <person name="Wang T."/>
            <person name="Sohn W.M."/>
            <person name="Chang B.C.H."/>
            <person name="Kaur P."/>
            <person name="Weisz D."/>
            <person name="Dudchenko O."/>
            <person name="Aiden E.L."/>
            <person name="Korhonen P.K."/>
            <person name="Gasser R.B."/>
        </authorList>
    </citation>
    <scope>NUCLEOTIDE SEQUENCE [LARGE SCALE GENOMIC DNA]</scope>
    <source>
        <strain evidence="7">Cs-k2</strain>
    </source>
</reference>
<evidence type="ECO:0000256" key="5">
    <source>
        <dbReference type="SAM" id="Phobius"/>
    </source>
</evidence>
<dbReference type="OrthoDB" id="6239426at2759"/>
<protein>
    <recommendedName>
        <fullName evidence="6">G-protein coupled receptors family 1 profile domain-containing protein</fullName>
    </recommendedName>
</protein>
<evidence type="ECO:0000313" key="8">
    <source>
        <dbReference type="Proteomes" id="UP000286415"/>
    </source>
</evidence>
<name>A0A8T1M519_CLOSI</name>
<keyword evidence="4 5" id="KW-0472">Membrane</keyword>
<feature type="transmembrane region" description="Helical" evidence="5">
    <location>
        <begin position="336"/>
        <end position="355"/>
    </location>
</feature>
<dbReference type="SUPFAM" id="SSF81321">
    <property type="entry name" value="Family A G protein-coupled receptor-like"/>
    <property type="match status" value="1"/>
</dbReference>
<comment type="caution">
    <text evidence="7">The sequence shown here is derived from an EMBL/GenBank/DDBJ whole genome shotgun (WGS) entry which is preliminary data.</text>
</comment>
<dbReference type="PANTHER" id="PTHR46641:SF18">
    <property type="entry name" value="G-PROTEIN COUPLED RECEPTORS FAMILY 1 PROFILE DOMAIN-CONTAINING PROTEIN"/>
    <property type="match status" value="1"/>
</dbReference>
<feature type="transmembrane region" description="Helical" evidence="5">
    <location>
        <begin position="271"/>
        <end position="291"/>
    </location>
</feature>
<proteinExistence type="predicted"/>
<feature type="transmembrane region" description="Helical" evidence="5">
    <location>
        <begin position="56"/>
        <end position="78"/>
    </location>
</feature>
<keyword evidence="3 5" id="KW-1133">Transmembrane helix</keyword>
<dbReference type="InterPro" id="IPR017452">
    <property type="entry name" value="GPCR_Rhodpsn_7TM"/>
</dbReference>
<evidence type="ECO:0000313" key="7">
    <source>
        <dbReference type="EMBL" id="KAG5444068.1"/>
    </source>
</evidence>
<gene>
    <name evidence="7" type="ORF">CSKR_104245</name>
</gene>
<dbReference type="AlphaFoldDB" id="A0A8T1M519"/>
<accession>A0A8T1M519</accession>
<feature type="domain" description="G-protein coupled receptors family 1 profile" evidence="6">
    <location>
        <begin position="99"/>
        <end position="392"/>
    </location>
</feature>